<dbReference type="AlphaFoldDB" id="A0A9P1R064"/>
<reference evidence="2" key="1">
    <citation type="submission" date="2015-06" db="EMBL/GenBank/DDBJ databases">
        <authorList>
            <person name="Radhakrishnan Rajesh"/>
            <person name="Underwood Anthony"/>
            <person name="Al-Shahib Ali"/>
        </authorList>
    </citation>
    <scope>NUCLEOTIDE SEQUENCE [LARGE SCALE GENOMIC DNA]</scope>
    <source>
        <strain evidence="2">P19_London_7_VIM_2_05_10</strain>
    </source>
</reference>
<dbReference type="Proteomes" id="UP000045039">
    <property type="component" value="Unassembled WGS sequence"/>
</dbReference>
<dbReference type="EMBL" id="CVVU01000060">
    <property type="protein sequence ID" value="CRO30432.1"/>
    <property type="molecule type" value="Genomic_DNA"/>
</dbReference>
<organism evidence="1 2">
    <name type="scientific">Pseudomonas aeruginosa</name>
    <dbReference type="NCBI Taxonomy" id="287"/>
    <lineage>
        <taxon>Bacteria</taxon>
        <taxon>Pseudomonadati</taxon>
        <taxon>Pseudomonadota</taxon>
        <taxon>Gammaproteobacteria</taxon>
        <taxon>Pseudomonadales</taxon>
        <taxon>Pseudomonadaceae</taxon>
        <taxon>Pseudomonas</taxon>
    </lineage>
</organism>
<name>A0A9P1R064_PSEAI</name>
<evidence type="ECO:0000313" key="1">
    <source>
        <dbReference type="EMBL" id="CRO30432.1"/>
    </source>
</evidence>
<evidence type="ECO:0000313" key="2">
    <source>
        <dbReference type="Proteomes" id="UP000045039"/>
    </source>
</evidence>
<comment type="caution">
    <text evidence="1">The sequence shown here is derived from an EMBL/GenBank/DDBJ whole genome shotgun (WGS) entry which is preliminary data.</text>
</comment>
<protein>
    <submittedName>
        <fullName evidence="1">Uncharacterized protein</fullName>
    </submittedName>
</protein>
<gene>
    <name evidence="1" type="ORF">PAERUG_P19_London_7_VIM_2_05_10_01303</name>
</gene>
<accession>A0A9P1R064</accession>
<proteinExistence type="predicted"/>
<sequence>MVVEDECSDIQPSACGKNALEAVVQCLGDAQGQGVAADHAATPVAQRGRGEGKASIAGDLATATVVHDTQLPQQQGSRRGDQALSTVDQFSPAQIERDGRIADQPAAALLIQPLQVGIDRTLGSDPAVLAVVHQVRDQREPSTAAYAALLAIVEAATTDLRGPLGADDAALAVVEAGAAQDGTGVGDHPAPLVVQRTLAGKRQGPGAGDCTALVVQPTALHAQASLAAQAARLIAQYAVQNDVDALLAAEQAAVAIEQFGAIQAQPITTGEYPAVLVEYPWRGEAKSAIADGLAASVVQLLGDVQCHLARAGDFARTVVDPPGGNGQVAISTDQTAAAVVEAIGLEHQRTLAAQFATRLVKGCHAGVQVTPGRDPSPDTVRSLGSQFQTTFAKQVAVIVFQTGHVDIDGALAADGATAVVQGKRPDIQASGAGENTFEAVVQSLGDAQRQYTAAAQAATLVGQRGGGECEGSVAGNFPAAVVHHAELAQEQGSRRGDQALSAIGQGSLVQVEYDAGITDQPPFALLIESLDICVDHAFGSDPTFLAVIHLSSNQAEPVITAKIAFLAVVQNPGMDLRRSVGTDDP</sequence>